<proteinExistence type="predicted"/>
<reference evidence="1 2" key="1">
    <citation type="journal article" date="2015" name="Mol. Biochem. Parasitol.">
        <title>Identification of polymorphic genes for use in assemblage B genotyping assays through comparative genomics of multiple assemblage B Giardia duodenalis isolates.</title>
        <authorList>
            <person name="Wielinga C."/>
            <person name="Thompson R.C."/>
            <person name="Monis P."/>
            <person name="Ryan U."/>
        </authorList>
    </citation>
    <scope>NUCLEOTIDE SEQUENCE [LARGE SCALE GENOMIC DNA]</scope>
    <source>
        <strain evidence="1 2">BAH15c1</strain>
    </source>
</reference>
<dbReference type="AlphaFoldDB" id="A0A132NUI4"/>
<dbReference type="VEuPathDB" id="GiardiaDB:QR46_2300"/>
<sequence>MSLTVLGPHFLLERIAETAGAVYTGVNCLRECVVRRVGAGISKHYEGVTEGDHVLINASAGQELQIPGTRGLILVDEGDVLVKTGK</sequence>
<accession>A0A132NUI4</accession>
<comment type="caution">
    <text evidence="1">The sequence shown here is derived from an EMBL/GenBank/DDBJ whole genome shotgun (WGS) entry which is preliminary data.</text>
</comment>
<organism evidence="1 2">
    <name type="scientific">Giardia duodenalis assemblage B</name>
    <dbReference type="NCBI Taxonomy" id="1394984"/>
    <lineage>
        <taxon>Eukaryota</taxon>
        <taxon>Metamonada</taxon>
        <taxon>Diplomonadida</taxon>
        <taxon>Hexamitidae</taxon>
        <taxon>Giardiinae</taxon>
        <taxon>Giardia</taxon>
    </lineage>
</organism>
<evidence type="ECO:0000313" key="1">
    <source>
        <dbReference type="EMBL" id="KWX13715.1"/>
    </source>
</evidence>
<evidence type="ECO:0000313" key="2">
    <source>
        <dbReference type="Proteomes" id="UP000070089"/>
    </source>
</evidence>
<dbReference type="EMBL" id="JXTI01000059">
    <property type="protein sequence ID" value="KWX13715.1"/>
    <property type="molecule type" value="Genomic_DNA"/>
</dbReference>
<gene>
    <name evidence="1" type="ORF">QR46_2300</name>
</gene>
<protein>
    <submittedName>
        <fullName evidence="1">Uncharacterized protein</fullName>
    </submittedName>
</protein>
<name>A0A132NUI4_GIAIN</name>
<dbReference type="OrthoDB" id="10259162at2759"/>
<dbReference type="Proteomes" id="UP000070089">
    <property type="component" value="Unassembled WGS sequence"/>
</dbReference>